<dbReference type="Gene3D" id="3.40.190.80">
    <property type="match status" value="1"/>
</dbReference>
<sequence>MSTLEADLALAHHLADVADGITLDRFRALDLTVELKSDQTPVTDADRDVELKLREILDQQRPADVVLGEEFGADTSVRGRRWIIDPIDGTKSFITGNEVWATLIALVDGDEVIIGVVSAPAMQRRWWAARGLGAFTSSESDQARPLHVSVTDQLQQACFAFSPRSDWSQRETQFVALQAQVSKVSANTDFFVHMLVAEGLIDIAAEPELSLWDIAALIPIVEEAGGQLSGFRNEDGLVAGCAVTTNSLLHAEVLSVFSS</sequence>
<dbReference type="PANTHER" id="PTHR43200">
    <property type="entry name" value="PHOSPHATASE"/>
    <property type="match status" value="1"/>
</dbReference>
<evidence type="ECO:0000313" key="6">
    <source>
        <dbReference type="EMBL" id="CAB4869359.1"/>
    </source>
</evidence>
<evidence type="ECO:0000256" key="2">
    <source>
        <dbReference type="ARBA" id="ARBA00009759"/>
    </source>
</evidence>
<keyword evidence="5" id="KW-0460">Magnesium</keyword>
<comment type="similarity">
    <text evidence="2">Belongs to the inositol monophosphatase superfamily.</text>
</comment>
<dbReference type="PANTHER" id="PTHR43200:SF6">
    <property type="entry name" value="3'(2'),5'-BISPHOSPHATE NUCLEOTIDASE"/>
    <property type="match status" value="1"/>
</dbReference>
<dbReference type="EMBL" id="CAFBLM010000025">
    <property type="protein sequence ID" value="CAB4869359.1"/>
    <property type="molecule type" value="Genomic_DNA"/>
</dbReference>
<keyword evidence="3" id="KW-0479">Metal-binding</keyword>
<evidence type="ECO:0000256" key="1">
    <source>
        <dbReference type="ARBA" id="ARBA00001946"/>
    </source>
</evidence>
<dbReference type="GO" id="GO:0046872">
    <property type="term" value="F:metal ion binding"/>
    <property type="evidence" value="ECO:0007669"/>
    <property type="project" value="UniProtKB-KW"/>
</dbReference>
<dbReference type="PROSITE" id="PS00629">
    <property type="entry name" value="IMP_1"/>
    <property type="match status" value="1"/>
</dbReference>
<dbReference type="InterPro" id="IPR020583">
    <property type="entry name" value="Inositol_monoP_metal-BS"/>
</dbReference>
<comment type="cofactor">
    <cofactor evidence="1">
        <name>Mg(2+)</name>
        <dbReference type="ChEBI" id="CHEBI:18420"/>
    </cofactor>
</comment>
<dbReference type="SUPFAM" id="SSF56655">
    <property type="entry name" value="Carbohydrate phosphatase"/>
    <property type="match status" value="1"/>
</dbReference>
<evidence type="ECO:0000256" key="5">
    <source>
        <dbReference type="ARBA" id="ARBA00022842"/>
    </source>
</evidence>
<dbReference type="Pfam" id="PF00459">
    <property type="entry name" value="Inositol_P"/>
    <property type="match status" value="1"/>
</dbReference>
<accession>A0A6J7DM12</accession>
<dbReference type="PRINTS" id="PR00377">
    <property type="entry name" value="IMPHPHTASES"/>
</dbReference>
<name>A0A6J7DM12_9ZZZZ</name>
<keyword evidence="4" id="KW-0378">Hydrolase</keyword>
<gene>
    <name evidence="6" type="ORF">UFOPK3401_00711</name>
</gene>
<evidence type="ECO:0000256" key="3">
    <source>
        <dbReference type="ARBA" id="ARBA00022723"/>
    </source>
</evidence>
<dbReference type="AlphaFoldDB" id="A0A6J7DM12"/>
<dbReference type="InterPro" id="IPR051090">
    <property type="entry name" value="Inositol_monoP_superfamily"/>
</dbReference>
<dbReference type="GO" id="GO:0000105">
    <property type="term" value="P:L-histidine biosynthetic process"/>
    <property type="evidence" value="ECO:0007669"/>
    <property type="project" value="TreeGrafter"/>
</dbReference>
<proteinExistence type="inferred from homology"/>
<dbReference type="Gene3D" id="3.30.540.10">
    <property type="entry name" value="Fructose-1,6-Bisphosphatase, subunit A, domain 1"/>
    <property type="match status" value="1"/>
</dbReference>
<protein>
    <submittedName>
        <fullName evidence="6">Unannotated protein</fullName>
    </submittedName>
</protein>
<reference evidence="6" key="1">
    <citation type="submission" date="2020-05" db="EMBL/GenBank/DDBJ databases">
        <authorList>
            <person name="Chiriac C."/>
            <person name="Salcher M."/>
            <person name="Ghai R."/>
            <person name="Kavagutti S V."/>
        </authorList>
    </citation>
    <scope>NUCLEOTIDE SEQUENCE</scope>
</reference>
<evidence type="ECO:0000256" key="4">
    <source>
        <dbReference type="ARBA" id="ARBA00022801"/>
    </source>
</evidence>
<dbReference type="GO" id="GO:0016791">
    <property type="term" value="F:phosphatase activity"/>
    <property type="evidence" value="ECO:0007669"/>
    <property type="project" value="UniProtKB-ARBA"/>
</dbReference>
<dbReference type="InterPro" id="IPR000760">
    <property type="entry name" value="Inositol_monophosphatase-like"/>
</dbReference>
<organism evidence="6">
    <name type="scientific">freshwater metagenome</name>
    <dbReference type="NCBI Taxonomy" id="449393"/>
    <lineage>
        <taxon>unclassified sequences</taxon>
        <taxon>metagenomes</taxon>
        <taxon>ecological metagenomes</taxon>
    </lineage>
</organism>
<dbReference type="FunFam" id="3.30.540.10:FF:000003">
    <property type="entry name" value="Inositol-1-monophosphatase"/>
    <property type="match status" value="1"/>
</dbReference>